<dbReference type="SUPFAM" id="SSF160246">
    <property type="entry name" value="EspE N-terminal domain-like"/>
    <property type="match status" value="1"/>
</dbReference>
<name>A0A841RE61_9SPIO</name>
<evidence type="ECO:0000313" key="2">
    <source>
        <dbReference type="Proteomes" id="UP000587760"/>
    </source>
</evidence>
<keyword evidence="2" id="KW-1185">Reference proteome</keyword>
<proteinExistence type="predicted"/>
<dbReference type="EMBL" id="JACHGJ010000008">
    <property type="protein sequence ID" value="MBB6481906.1"/>
    <property type="molecule type" value="Genomic_DNA"/>
</dbReference>
<dbReference type="AlphaFoldDB" id="A0A841RE61"/>
<protein>
    <submittedName>
        <fullName evidence="1">Uncharacterized protein</fullName>
    </submittedName>
</protein>
<sequence length="60" mass="6906">MAVEKIGEGLVRIGAMTQEQRNQVIEKQNEGDERMFGEIAIDLGYINDEIIMNYINSRFN</sequence>
<comment type="caution">
    <text evidence="1">The sequence shown here is derived from an EMBL/GenBank/DDBJ whole genome shotgun (WGS) entry which is preliminary data.</text>
</comment>
<organism evidence="1 2">
    <name type="scientific">Spirochaeta isovalerica</name>
    <dbReference type="NCBI Taxonomy" id="150"/>
    <lineage>
        <taxon>Bacteria</taxon>
        <taxon>Pseudomonadati</taxon>
        <taxon>Spirochaetota</taxon>
        <taxon>Spirochaetia</taxon>
        <taxon>Spirochaetales</taxon>
        <taxon>Spirochaetaceae</taxon>
        <taxon>Spirochaeta</taxon>
    </lineage>
</organism>
<gene>
    <name evidence="1" type="ORF">HNR50_003587</name>
</gene>
<dbReference type="InterPro" id="IPR037257">
    <property type="entry name" value="T2SS_E_N_sf"/>
</dbReference>
<reference evidence="1 2" key="1">
    <citation type="submission" date="2020-08" db="EMBL/GenBank/DDBJ databases">
        <title>Genomic Encyclopedia of Type Strains, Phase IV (KMG-IV): sequencing the most valuable type-strain genomes for metagenomic binning, comparative biology and taxonomic classification.</title>
        <authorList>
            <person name="Goeker M."/>
        </authorList>
    </citation>
    <scope>NUCLEOTIDE SEQUENCE [LARGE SCALE GENOMIC DNA]</scope>
    <source>
        <strain evidence="1 2">DSM 2461</strain>
    </source>
</reference>
<dbReference type="RefSeq" id="WP_184748140.1">
    <property type="nucleotide sequence ID" value="NZ_JACHGJ010000008.1"/>
</dbReference>
<dbReference type="Proteomes" id="UP000587760">
    <property type="component" value="Unassembled WGS sequence"/>
</dbReference>
<evidence type="ECO:0000313" key="1">
    <source>
        <dbReference type="EMBL" id="MBB6481906.1"/>
    </source>
</evidence>
<accession>A0A841RE61</accession>